<keyword evidence="1" id="KW-0418">Kinase</keyword>
<name>A0AAD4P044_PERFH</name>
<dbReference type="Proteomes" id="UP001190926">
    <property type="component" value="Unassembled WGS sequence"/>
</dbReference>
<organism evidence="1 2">
    <name type="scientific">Perilla frutescens var. hirtella</name>
    <name type="common">Perilla citriodora</name>
    <name type="synonym">Perilla setoyensis</name>
    <dbReference type="NCBI Taxonomy" id="608512"/>
    <lineage>
        <taxon>Eukaryota</taxon>
        <taxon>Viridiplantae</taxon>
        <taxon>Streptophyta</taxon>
        <taxon>Embryophyta</taxon>
        <taxon>Tracheophyta</taxon>
        <taxon>Spermatophyta</taxon>
        <taxon>Magnoliopsida</taxon>
        <taxon>eudicotyledons</taxon>
        <taxon>Gunneridae</taxon>
        <taxon>Pentapetalae</taxon>
        <taxon>asterids</taxon>
        <taxon>lamiids</taxon>
        <taxon>Lamiales</taxon>
        <taxon>Lamiaceae</taxon>
        <taxon>Nepetoideae</taxon>
        <taxon>Elsholtzieae</taxon>
        <taxon>Perilla</taxon>
    </lineage>
</organism>
<dbReference type="EMBL" id="SDAM02002215">
    <property type="protein sequence ID" value="KAH6821261.1"/>
    <property type="molecule type" value="Genomic_DNA"/>
</dbReference>
<gene>
    <name evidence="1" type="ORF">C2S53_017391</name>
</gene>
<dbReference type="GO" id="GO:0016301">
    <property type="term" value="F:kinase activity"/>
    <property type="evidence" value="ECO:0007669"/>
    <property type="project" value="UniProtKB-KW"/>
</dbReference>
<dbReference type="AlphaFoldDB" id="A0AAD4P044"/>
<reference evidence="1 2" key="1">
    <citation type="journal article" date="2021" name="Nat. Commun.">
        <title>Incipient diploidization of the medicinal plant Perilla within 10,000 years.</title>
        <authorList>
            <person name="Zhang Y."/>
            <person name="Shen Q."/>
            <person name="Leng L."/>
            <person name="Zhang D."/>
            <person name="Chen S."/>
            <person name="Shi Y."/>
            <person name="Ning Z."/>
            <person name="Chen S."/>
        </authorList>
    </citation>
    <scope>NUCLEOTIDE SEQUENCE [LARGE SCALE GENOMIC DNA]</scope>
    <source>
        <strain evidence="2">cv. PC099</strain>
    </source>
</reference>
<protein>
    <submittedName>
        <fullName evidence="1">Protein kinase superfamily protein</fullName>
    </submittedName>
</protein>
<accession>A0AAD4P044</accession>
<keyword evidence="2" id="KW-1185">Reference proteome</keyword>
<keyword evidence="1" id="KW-0808">Transferase</keyword>
<sequence>MEENEQVAILMRGLRGQNLNDTQFADDNVKLHLVERIQDVSQEIKRVRAQMEENEQVAILMRGLRGQNLNDTQFADDNVKLHLVELTMLGGAR</sequence>
<proteinExistence type="predicted"/>
<evidence type="ECO:0000313" key="1">
    <source>
        <dbReference type="EMBL" id="KAH6821261.1"/>
    </source>
</evidence>
<comment type="caution">
    <text evidence="1">The sequence shown here is derived from an EMBL/GenBank/DDBJ whole genome shotgun (WGS) entry which is preliminary data.</text>
</comment>
<evidence type="ECO:0000313" key="2">
    <source>
        <dbReference type="Proteomes" id="UP001190926"/>
    </source>
</evidence>